<organism evidence="5 6">
    <name type="scientific">Boudabousia marimammalium</name>
    <dbReference type="NCBI Taxonomy" id="156892"/>
    <lineage>
        <taxon>Bacteria</taxon>
        <taxon>Bacillati</taxon>
        <taxon>Actinomycetota</taxon>
        <taxon>Actinomycetes</taxon>
        <taxon>Actinomycetales</taxon>
        <taxon>Actinomycetaceae</taxon>
        <taxon>Boudabousia</taxon>
    </lineage>
</organism>
<dbReference type="PANTHER" id="PTHR30231:SF4">
    <property type="entry name" value="PROTEIN NEN2"/>
    <property type="match status" value="1"/>
</dbReference>
<keyword evidence="2" id="KW-0378">Hydrolase</keyword>
<dbReference type="Pfam" id="PF00929">
    <property type="entry name" value="RNase_T"/>
    <property type="match status" value="1"/>
</dbReference>
<dbReference type="AlphaFoldDB" id="A0A1Q5PTE2"/>
<evidence type="ECO:0000256" key="1">
    <source>
        <dbReference type="ARBA" id="ARBA00022722"/>
    </source>
</evidence>
<dbReference type="GO" id="GO:0003676">
    <property type="term" value="F:nucleic acid binding"/>
    <property type="evidence" value="ECO:0007669"/>
    <property type="project" value="InterPro"/>
</dbReference>
<dbReference type="SMART" id="SM00479">
    <property type="entry name" value="EXOIII"/>
    <property type="match status" value="1"/>
</dbReference>
<dbReference type="InterPro" id="IPR013520">
    <property type="entry name" value="Ribonucl_H"/>
</dbReference>
<dbReference type="SUPFAM" id="SSF53098">
    <property type="entry name" value="Ribonuclease H-like"/>
    <property type="match status" value="1"/>
</dbReference>
<dbReference type="InterPro" id="IPR036397">
    <property type="entry name" value="RNaseH_sf"/>
</dbReference>
<accession>A0A1Q5PTE2</accession>
<evidence type="ECO:0000313" key="5">
    <source>
        <dbReference type="EMBL" id="OKL50650.1"/>
    </source>
</evidence>
<dbReference type="STRING" id="156892.BM477_01505"/>
<proteinExistence type="predicted"/>
<keyword evidence="6" id="KW-1185">Reference proteome</keyword>
<dbReference type="EMBL" id="MPDM01000001">
    <property type="protein sequence ID" value="OKL50650.1"/>
    <property type="molecule type" value="Genomic_DNA"/>
</dbReference>
<evidence type="ECO:0000256" key="3">
    <source>
        <dbReference type="ARBA" id="ARBA00022839"/>
    </source>
</evidence>
<protein>
    <recommendedName>
        <fullName evidence="4">Exonuclease domain-containing protein</fullName>
    </recommendedName>
</protein>
<sequence length="222" mass="23982">MASQLAALLDGHYRGFAVVDLETTSLSAEDGRILEVGVVLLSPSFTIEGTWNQLLNPGAGHDVGPTHIHHITEADVADAPTFAQIAGTLTELLQDRILIAHSSRFDSSFLQAAFTQTEFWPWPGLSQAPALCTLTEAKHFIQTPSRALTACCEFLGIPLKHHHRALHDADATALLAAAYLQIAGFNYVMPWSGEADTSSSLPASDLLSRLPESWAKTLRQVS</sequence>
<dbReference type="FunFam" id="3.30.420.10:FF:000045">
    <property type="entry name" value="3'-5' exonuclease DinG"/>
    <property type="match status" value="1"/>
</dbReference>
<dbReference type="PANTHER" id="PTHR30231">
    <property type="entry name" value="DNA POLYMERASE III SUBUNIT EPSILON"/>
    <property type="match status" value="1"/>
</dbReference>
<dbReference type="CDD" id="cd06127">
    <property type="entry name" value="DEDDh"/>
    <property type="match status" value="1"/>
</dbReference>
<reference evidence="6" key="1">
    <citation type="submission" date="2016-11" db="EMBL/GenBank/DDBJ databases">
        <title>Actinomyces gypaetusis sp. nov. isolated from Gypaetus barbatus in Qinghai Tibet Plateau China.</title>
        <authorList>
            <person name="Meng X."/>
        </authorList>
    </citation>
    <scope>NUCLEOTIDE SEQUENCE [LARGE SCALE GENOMIC DNA]</scope>
    <source>
        <strain evidence="6">DSM 15383</strain>
    </source>
</reference>
<keyword evidence="3" id="KW-0269">Exonuclease</keyword>
<dbReference type="InterPro" id="IPR012337">
    <property type="entry name" value="RNaseH-like_sf"/>
</dbReference>
<dbReference type="Proteomes" id="UP000186465">
    <property type="component" value="Unassembled WGS sequence"/>
</dbReference>
<evidence type="ECO:0000256" key="2">
    <source>
        <dbReference type="ARBA" id="ARBA00022801"/>
    </source>
</evidence>
<feature type="domain" description="Exonuclease" evidence="4">
    <location>
        <begin position="15"/>
        <end position="185"/>
    </location>
</feature>
<evidence type="ECO:0000259" key="4">
    <source>
        <dbReference type="SMART" id="SM00479"/>
    </source>
</evidence>
<dbReference type="GO" id="GO:0005829">
    <property type="term" value="C:cytosol"/>
    <property type="evidence" value="ECO:0007669"/>
    <property type="project" value="TreeGrafter"/>
</dbReference>
<name>A0A1Q5PTE2_9ACTO</name>
<dbReference type="Gene3D" id="3.30.420.10">
    <property type="entry name" value="Ribonuclease H-like superfamily/Ribonuclease H"/>
    <property type="match status" value="1"/>
</dbReference>
<evidence type="ECO:0000313" key="6">
    <source>
        <dbReference type="Proteomes" id="UP000186465"/>
    </source>
</evidence>
<keyword evidence="1" id="KW-0540">Nuclease</keyword>
<gene>
    <name evidence="5" type="ORF">BM477_01505</name>
</gene>
<comment type="caution">
    <text evidence="5">The sequence shown here is derived from an EMBL/GenBank/DDBJ whole genome shotgun (WGS) entry which is preliminary data.</text>
</comment>
<dbReference type="GO" id="GO:0008408">
    <property type="term" value="F:3'-5' exonuclease activity"/>
    <property type="evidence" value="ECO:0007669"/>
    <property type="project" value="TreeGrafter"/>
</dbReference>